<dbReference type="OrthoDB" id="10054670at2759"/>
<dbReference type="Proteomes" id="UP000663879">
    <property type="component" value="Unassembled WGS sequence"/>
</dbReference>
<dbReference type="PANTHER" id="PTHR33223">
    <property type="entry name" value="CCHC-TYPE DOMAIN-CONTAINING PROTEIN"/>
    <property type="match status" value="1"/>
</dbReference>
<proteinExistence type="predicted"/>
<keyword evidence="3" id="KW-1185">Reference proteome</keyword>
<comment type="caution">
    <text evidence="2">The sequence shown here is derived from an EMBL/GenBank/DDBJ whole genome shotgun (WGS) entry which is preliminary data.</text>
</comment>
<accession>A0A814P688</accession>
<organism evidence="2 3">
    <name type="scientific">Brachionus calyciflorus</name>
    <dbReference type="NCBI Taxonomy" id="104777"/>
    <lineage>
        <taxon>Eukaryota</taxon>
        <taxon>Metazoa</taxon>
        <taxon>Spiralia</taxon>
        <taxon>Gnathifera</taxon>
        <taxon>Rotifera</taxon>
        <taxon>Eurotatoria</taxon>
        <taxon>Monogononta</taxon>
        <taxon>Pseudotrocha</taxon>
        <taxon>Ploima</taxon>
        <taxon>Brachionidae</taxon>
        <taxon>Brachionus</taxon>
    </lineage>
</organism>
<dbReference type="InterPro" id="IPR005162">
    <property type="entry name" value="Retrotrans_gag_dom"/>
</dbReference>
<evidence type="ECO:0000313" key="2">
    <source>
        <dbReference type="EMBL" id="CAF1103397.1"/>
    </source>
</evidence>
<dbReference type="PANTHER" id="PTHR33223:SF6">
    <property type="entry name" value="CCHC-TYPE DOMAIN-CONTAINING PROTEIN"/>
    <property type="match status" value="1"/>
</dbReference>
<name>A0A814P688_9BILA</name>
<reference evidence="2" key="1">
    <citation type="submission" date="2021-02" db="EMBL/GenBank/DDBJ databases">
        <authorList>
            <person name="Nowell W R."/>
        </authorList>
    </citation>
    <scope>NUCLEOTIDE SEQUENCE</scope>
    <source>
        <strain evidence="2">Ploen Becks lab</strain>
    </source>
</reference>
<sequence length="175" mass="20253">KAVGVPRNFILNVITPFLRGLPAQTLRQFSIDQGSNTNWDNFKELLLVNFRPPDYIDRLRTQLRELKQGDDSYVQKFRSIICNLTGLNEDEKVYFFAEGLNSKTKFEVKSKQCKTLEEAIRVASIFESCCGKIMVGINSNKSGQPYKKYPRNNFSLRKRIRIGSRQWSCGVYNIK</sequence>
<dbReference type="Pfam" id="PF03732">
    <property type="entry name" value="Retrotrans_gag"/>
    <property type="match status" value="1"/>
</dbReference>
<dbReference type="EMBL" id="CAJNOC010007695">
    <property type="protein sequence ID" value="CAF1103397.1"/>
    <property type="molecule type" value="Genomic_DNA"/>
</dbReference>
<feature type="domain" description="Retrotransposon gag" evidence="1">
    <location>
        <begin position="22"/>
        <end position="101"/>
    </location>
</feature>
<evidence type="ECO:0000259" key="1">
    <source>
        <dbReference type="Pfam" id="PF03732"/>
    </source>
</evidence>
<feature type="non-terminal residue" evidence="2">
    <location>
        <position position="1"/>
    </location>
</feature>
<protein>
    <recommendedName>
        <fullName evidence="1">Retrotransposon gag domain-containing protein</fullName>
    </recommendedName>
</protein>
<gene>
    <name evidence="2" type="ORF">OXX778_LOCUS21266</name>
</gene>
<evidence type="ECO:0000313" key="3">
    <source>
        <dbReference type="Proteomes" id="UP000663879"/>
    </source>
</evidence>
<dbReference type="AlphaFoldDB" id="A0A814P688"/>